<dbReference type="Pfam" id="PF01428">
    <property type="entry name" value="zf-AN1"/>
    <property type="match status" value="1"/>
</dbReference>
<evidence type="ECO:0000256" key="2">
    <source>
        <dbReference type="ARBA" id="ARBA00022723"/>
    </source>
</evidence>
<keyword evidence="2" id="KW-0479">Metal-binding</keyword>
<sequence>MAKERCKRDKEEMGCQPPEGPVLCTNNCGFYGDATTMGMCSKCYKDFVLKQSKDSSTEIVVDKVEYLFTQGNCVMEEIDGAPMILPSKSSMEVLQSPIEQFDALGSSSGAAVATSAPGLVEHLMQQHNRCFSCNKRVGLTGFKCRCGNTFCSLHRYSDKHNCSFDYKTAGRDAISKANPVVKAEKFDKI</sequence>
<accession>A0ABP0U242</accession>
<dbReference type="Pfam" id="PF01754">
    <property type="entry name" value="zf-A20"/>
    <property type="match status" value="1"/>
</dbReference>
<protein>
    <recommendedName>
        <fullName evidence="10">Zinc finger A20 and AN1 domain-containing stress-associated protein 8</fullName>
    </recommendedName>
</protein>
<comment type="function">
    <text evidence="1">May be involved in environmental stress response.</text>
</comment>
<keyword evidence="9" id="KW-1185">Reference proteome</keyword>
<dbReference type="PROSITE" id="PS51036">
    <property type="entry name" value="ZF_A20"/>
    <property type="match status" value="1"/>
</dbReference>
<organism evidence="8 9">
    <name type="scientific">Sphagnum troendelagicum</name>
    <dbReference type="NCBI Taxonomy" id="128251"/>
    <lineage>
        <taxon>Eukaryota</taxon>
        <taxon>Viridiplantae</taxon>
        <taxon>Streptophyta</taxon>
        <taxon>Embryophyta</taxon>
        <taxon>Bryophyta</taxon>
        <taxon>Sphagnophytina</taxon>
        <taxon>Sphagnopsida</taxon>
        <taxon>Sphagnales</taxon>
        <taxon>Sphagnaceae</taxon>
        <taxon>Sphagnum</taxon>
    </lineage>
</organism>
<dbReference type="PROSITE" id="PS51039">
    <property type="entry name" value="ZF_AN1"/>
    <property type="match status" value="1"/>
</dbReference>
<dbReference type="SMART" id="SM00259">
    <property type="entry name" value="ZnF_A20"/>
    <property type="match status" value="1"/>
</dbReference>
<evidence type="ECO:0000313" key="9">
    <source>
        <dbReference type="Proteomes" id="UP001497512"/>
    </source>
</evidence>
<gene>
    <name evidence="8" type="ORF">CSSPTR1EN2_LOCUS10152</name>
</gene>
<dbReference type="Gene3D" id="4.10.1110.10">
    <property type="entry name" value="AN1-like Zinc finger"/>
    <property type="match status" value="1"/>
</dbReference>
<dbReference type="SUPFAM" id="SSF118310">
    <property type="entry name" value="AN1-like Zinc finger"/>
    <property type="match status" value="1"/>
</dbReference>
<evidence type="ECO:0000256" key="5">
    <source>
        <dbReference type="PROSITE-ProRule" id="PRU00449"/>
    </source>
</evidence>
<dbReference type="InterPro" id="IPR035896">
    <property type="entry name" value="AN1-like_Znf"/>
</dbReference>
<evidence type="ECO:0000313" key="8">
    <source>
        <dbReference type="EMBL" id="CAK9210422.1"/>
    </source>
</evidence>
<dbReference type="InterPro" id="IPR000058">
    <property type="entry name" value="Znf_AN1"/>
</dbReference>
<reference evidence="8" key="1">
    <citation type="submission" date="2024-02" db="EMBL/GenBank/DDBJ databases">
        <authorList>
            <consortium name="ELIXIR-Norway"/>
            <consortium name="Elixir Norway"/>
        </authorList>
    </citation>
    <scope>NUCLEOTIDE SEQUENCE</scope>
</reference>
<dbReference type="PANTHER" id="PTHR10634:SF149">
    <property type="entry name" value="AN1-TYPE DOMAIN-CONTAINING PROTEIN-RELATED"/>
    <property type="match status" value="1"/>
</dbReference>
<dbReference type="SUPFAM" id="SSF57716">
    <property type="entry name" value="Glucocorticoid receptor-like (DNA-binding domain)"/>
    <property type="match status" value="1"/>
</dbReference>
<keyword evidence="3 5" id="KW-0863">Zinc-finger</keyword>
<dbReference type="Proteomes" id="UP001497512">
    <property type="component" value="Chromosome 18"/>
</dbReference>
<dbReference type="InterPro" id="IPR002653">
    <property type="entry name" value="Znf_A20"/>
</dbReference>
<evidence type="ECO:0000259" key="7">
    <source>
        <dbReference type="PROSITE" id="PS51039"/>
    </source>
</evidence>
<dbReference type="SMART" id="SM00154">
    <property type="entry name" value="ZnF_AN1"/>
    <property type="match status" value="1"/>
</dbReference>
<evidence type="ECO:0008006" key="10">
    <source>
        <dbReference type="Google" id="ProtNLM"/>
    </source>
</evidence>
<evidence type="ECO:0000256" key="1">
    <source>
        <dbReference type="ARBA" id="ARBA00003732"/>
    </source>
</evidence>
<dbReference type="EMBL" id="OZ019910">
    <property type="protein sequence ID" value="CAK9210422.1"/>
    <property type="molecule type" value="Genomic_DNA"/>
</dbReference>
<dbReference type="InterPro" id="IPR050652">
    <property type="entry name" value="AN1_A20_ZnFinger"/>
</dbReference>
<evidence type="ECO:0000259" key="6">
    <source>
        <dbReference type="PROSITE" id="PS51036"/>
    </source>
</evidence>
<dbReference type="Gene3D" id="1.20.5.4770">
    <property type="match status" value="1"/>
</dbReference>
<feature type="domain" description="A20-type" evidence="6">
    <location>
        <begin position="18"/>
        <end position="52"/>
    </location>
</feature>
<dbReference type="PANTHER" id="PTHR10634">
    <property type="entry name" value="AN1-TYPE ZINC FINGER PROTEIN"/>
    <property type="match status" value="1"/>
</dbReference>
<evidence type="ECO:0000256" key="4">
    <source>
        <dbReference type="ARBA" id="ARBA00022833"/>
    </source>
</evidence>
<feature type="domain" description="AN1-type" evidence="7">
    <location>
        <begin position="124"/>
        <end position="170"/>
    </location>
</feature>
<name>A0ABP0U242_9BRYO</name>
<proteinExistence type="predicted"/>
<evidence type="ECO:0000256" key="3">
    <source>
        <dbReference type="ARBA" id="ARBA00022771"/>
    </source>
</evidence>
<keyword evidence="4" id="KW-0862">Zinc</keyword>